<accession>A0A0F9FUJ4</accession>
<dbReference type="SUPFAM" id="SSF53850">
    <property type="entry name" value="Periplasmic binding protein-like II"/>
    <property type="match status" value="1"/>
</dbReference>
<dbReference type="EMBL" id="LAZR01022412">
    <property type="protein sequence ID" value="KKL81956.1"/>
    <property type="molecule type" value="Genomic_DNA"/>
</dbReference>
<name>A0A0F9FUJ4_9ZZZZ</name>
<proteinExistence type="predicted"/>
<dbReference type="Gene3D" id="3.40.190.10">
    <property type="entry name" value="Periplasmic binding protein-like II"/>
    <property type="match status" value="1"/>
</dbReference>
<gene>
    <name evidence="1" type="ORF">LCGC14_1989560</name>
</gene>
<organism evidence="1">
    <name type="scientific">marine sediment metagenome</name>
    <dbReference type="NCBI Taxonomy" id="412755"/>
    <lineage>
        <taxon>unclassified sequences</taxon>
        <taxon>metagenomes</taxon>
        <taxon>ecological metagenomes</taxon>
    </lineage>
</organism>
<sequence>ELTYSGVTENMKAATAWIAMLYQEGLMDPETLLNSKKMWDGKIVNDQVFSWFHGPQWLAGRIRSIARANPEVEVEYLPALQGSGFEPSCFNRHLRLR</sequence>
<reference evidence="1" key="1">
    <citation type="journal article" date="2015" name="Nature">
        <title>Complex archaea that bridge the gap between prokaryotes and eukaryotes.</title>
        <authorList>
            <person name="Spang A."/>
            <person name="Saw J.H."/>
            <person name="Jorgensen S.L."/>
            <person name="Zaremba-Niedzwiedzka K."/>
            <person name="Martijn J."/>
            <person name="Lind A.E."/>
            <person name="van Eijk R."/>
            <person name="Schleper C."/>
            <person name="Guy L."/>
            <person name="Ettema T.J."/>
        </authorList>
    </citation>
    <scope>NUCLEOTIDE SEQUENCE</scope>
</reference>
<comment type="caution">
    <text evidence="1">The sequence shown here is derived from an EMBL/GenBank/DDBJ whole genome shotgun (WGS) entry which is preliminary data.</text>
</comment>
<feature type="non-terminal residue" evidence="1">
    <location>
        <position position="1"/>
    </location>
</feature>
<dbReference type="AlphaFoldDB" id="A0A0F9FUJ4"/>
<protein>
    <submittedName>
        <fullName evidence="1">Uncharacterized protein</fullName>
    </submittedName>
</protein>
<evidence type="ECO:0000313" key="1">
    <source>
        <dbReference type="EMBL" id="KKL81956.1"/>
    </source>
</evidence>